<evidence type="ECO:0000313" key="3">
    <source>
        <dbReference type="EMBL" id="KAJ6641516.1"/>
    </source>
</evidence>
<dbReference type="InterPro" id="IPR041679">
    <property type="entry name" value="DNA2/NAM7-like_C"/>
</dbReference>
<feature type="compositionally biased region" description="Basic residues" evidence="1">
    <location>
        <begin position="402"/>
        <end position="412"/>
    </location>
</feature>
<dbReference type="GO" id="GO:0016604">
    <property type="term" value="C:nuclear body"/>
    <property type="evidence" value="ECO:0007669"/>
    <property type="project" value="TreeGrafter"/>
</dbReference>
<dbReference type="PANTHER" id="PTHR10887">
    <property type="entry name" value="DNA2/NAM7 HELICASE FAMILY"/>
    <property type="match status" value="1"/>
</dbReference>
<dbReference type="InterPro" id="IPR045055">
    <property type="entry name" value="DNA2/NAM7-like"/>
</dbReference>
<dbReference type="PROSITE" id="PS50006">
    <property type="entry name" value="FHA_DOMAIN"/>
    <property type="match status" value="1"/>
</dbReference>
<name>A0A9Q0N1R7_9DIPT</name>
<feature type="compositionally biased region" description="Basic and acidic residues" evidence="1">
    <location>
        <begin position="329"/>
        <end position="339"/>
    </location>
</feature>
<accession>A0A9Q0N1R7</accession>
<dbReference type="InterPro" id="IPR008984">
    <property type="entry name" value="SMAD_FHA_dom_sf"/>
</dbReference>
<dbReference type="InterPro" id="IPR047187">
    <property type="entry name" value="SF1_C_Upf1"/>
</dbReference>
<sequence length="1681" mass="190762">MDGVVTNQYRANVTMSSSQYYLERAGFEAKVNFRHNLKNGDNLIGRFDFEAANIKINSMTCSRQHCVIKVAGDCVYVEDLASVNGTTVNGIKKEGCVVPLQENDLIGIIGGTRSLSELVGNQNYVVYRLRKYDSENIQTFEIEDDDPIELSDDEDDTNVMCLDSDNDEAVDIKEELDLEIQLSRTFNIEIKKELEELDEWEESNEFSIVKEEVQDTQCSDGYDTDNGDFCEINGRNVLLLSNGDIAMNNNEGDVVTVNDKVNVATANNMANVATANNMVDVATANKMADVATANNMVDVATVNNKGDVVTMNNEIDVTTVNKDIATVNGEDHNDQDDLSHTQGEQNGNTHANYENASPFSKQTETEKELAERLEKTLNKINGTKDNLRKRGPELISPVPLEKKRKSKASVNCRKKKNGVIDTDKKEKLKALASTSSQVNEKQISHTTPKVKFTPNNRGSFLTDATQTPGLPKDVKRKPKVRYLPTNQQKIKNLQSVPTPPELEKQLQDDMLPTMSNHGRIPFLESDPKLIECHTPVDMEIDSDNDSGSFDSGTTDCRTEHANEFLGFDMDLQTIDEENEEPTYDDADDDEDIDLLRIIMELPPETCTITVIEKKPKPANLKSILKSAHSSVIDNEKSKRRVTFQQNNFQYDHRHKIISDITAFHNTQSESVVAFCRSADTNIKSFDDSYDDYKEYRSTLVALMMAELWKEIEIEYENSEIHSTFTTVTVNDSNLEKRGECYRRIFHCQAVALYKSQDICDGHLVFVKCQHNSKEIQFLALITNMAYSNRMVNQQLAYFTMETSAICEELPIKLLRIRPITVITNTLNAIAAIYALKQSPLKNLVMNPLAEENTSQLESKSINFKIYNTLDDTQLKILKEIYRRCINLEVPSMSLVDGGAGTGKTCMIANLALQLVYGDSLPKPLKILICSKTNGSINDLTTQLINIRNKTAGSTKIQVVRFGMLEQMDKVVQLVSTQRLKNVPQQFASHDDLLNQKCTLELKMTALLIDEGDHAAELKVLQKQLFKVKALLSRFKGLEEKKLRDTTTFILNSCDIICTTLGSVPKLLNYVSKVDVCIIDEATQCSEPLTLLPIQFGMPSLVLVGDSQLVPSTVYSSAVKERKYGNSLFARCQKLCLGKFPSPIFEMNFQYRMHQEILMWPNCQFYKNRLVPHNIVKDDNFPITPYKLLSYSVDKGSKESEQIMLIIEVLLNHVARSHSIGIMCTNFKQDSVLRNKLRDHPYITTHIAESYVGEKDVVVIWISEEHGIRHLAQPQILNTAVTRAKKSLLICGANLSSYKNRPVWRSLLENANHRNLLQHCNKLTKAKVCSSLLNVLLRTNFHAAEIYITARYIRQPSVFGERFRTFIQLVLYHPELELGRCVIKYTRTMYPGLPQISLSYENISNYLRGLYFSIYNYINEMINENRQDIQAERQRIGMKVAEITLNDRSSNFFSPPTTVSRPINHVHSSLPTYSDGNFSYVQDLRPFYSDHPVNNFSLNKVQHYETESGVEQGLDDFYSRSEEYDAEESVPLETVVPFESEKVEERQTDNTPVLQSTIQSKQSALFDVLVNNEHETFGKSNLNPEEIPKQGGKRYKLQVLYSGPRQFSTDYQDEEDTPTLDLNKNSNSDSADGDSDIFDFENVLLESFGFNPGVVKKHHLARCVRSYIINLFRRTFEYFILM</sequence>
<dbReference type="Proteomes" id="UP001151699">
    <property type="component" value="Chromosome B"/>
</dbReference>
<feature type="compositionally biased region" description="Polar residues" evidence="1">
    <location>
        <begin position="340"/>
        <end position="362"/>
    </location>
</feature>
<gene>
    <name evidence="3" type="primary">SEN1</name>
    <name evidence="3" type="ORF">Bhyg_06455</name>
</gene>
<keyword evidence="3" id="KW-0347">Helicase</keyword>
<dbReference type="PANTHER" id="PTHR10887:SF495">
    <property type="entry name" value="HELICASE SENATAXIN ISOFORM X1-RELATED"/>
    <property type="match status" value="1"/>
</dbReference>
<evidence type="ECO:0000313" key="4">
    <source>
        <dbReference type="Proteomes" id="UP001151699"/>
    </source>
</evidence>
<dbReference type="GO" id="GO:0004386">
    <property type="term" value="F:helicase activity"/>
    <property type="evidence" value="ECO:0007669"/>
    <property type="project" value="UniProtKB-KW"/>
</dbReference>
<feature type="compositionally biased region" description="Polar residues" evidence="1">
    <location>
        <begin position="432"/>
        <end position="468"/>
    </location>
</feature>
<dbReference type="EMBL" id="WJQU01000002">
    <property type="protein sequence ID" value="KAJ6641516.1"/>
    <property type="molecule type" value="Genomic_DNA"/>
</dbReference>
<proteinExistence type="predicted"/>
<feature type="region of interest" description="Disordered" evidence="1">
    <location>
        <begin position="1606"/>
        <end position="1630"/>
    </location>
</feature>
<keyword evidence="3" id="KW-0547">Nucleotide-binding</keyword>
<feature type="region of interest" description="Disordered" evidence="1">
    <location>
        <begin position="432"/>
        <end position="474"/>
    </location>
</feature>
<dbReference type="Gene3D" id="2.60.200.20">
    <property type="match status" value="1"/>
</dbReference>
<dbReference type="Pfam" id="PF13087">
    <property type="entry name" value="AAA_12"/>
    <property type="match status" value="1"/>
</dbReference>
<feature type="compositionally biased region" description="Basic and acidic residues" evidence="1">
    <location>
        <begin position="363"/>
        <end position="377"/>
    </location>
</feature>
<dbReference type="CDD" id="cd18808">
    <property type="entry name" value="SF1_C_Upf1"/>
    <property type="match status" value="1"/>
</dbReference>
<dbReference type="InterPro" id="IPR000253">
    <property type="entry name" value="FHA_dom"/>
</dbReference>
<organism evidence="3 4">
    <name type="scientific">Pseudolycoriella hygida</name>
    <dbReference type="NCBI Taxonomy" id="35572"/>
    <lineage>
        <taxon>Eukaryota</taxon>
        <taxon>Metazoa</taxon>
        <taxon>Ecdysozoa</taxon>
        <taxon>Arthropoda</taxon>
        <taxon>Hexapoda</taxon>
        <taxon>Insecta</taxon>
        <taxon>Pterygota</taxon>
        <taxon>Neoptera</taxon>
        <taxon>Endopterygota</taxon>
        <taxon>Diptera</taxon>
        <taxon>Nematocera</taxon>
        <taxon>Sciaroidea</taxon>
        <taxon>Sciaridae</taxon>
        <taxon>Pseudolycoriella</taxon>
    </lineage>
</organism>
<dbReference type="Gene3D" id="3.40.50.300">
    <property type="entry name" value="P-loop containing nucleotide triphosphate hydrolases"/>
    <property type="match status" value="2"/>
</dbReference>
<feature type="domain" description="FHA" evidence="2">
    <location>
        <begin position="42"/>
        <end position="93"/>
    </location>
</feature>
<reference evidence="3" key="1">
    <citation type="submission" date="2022-07" db="EMBL/GenBank/DDBJ databases">
        <authorList>
            <person name="Trinca V."/>
            <person name="Uliana J.V.C."/>
            <person name="Torres T.T."/>
            <person name="Ward R.J."/>
            <person name="Monesi N."/>
        </authorList>
    </citation>
    <scope>NUCLEOTIDE SEQUENCE</scope>
    <source>
        <strain evidence="3">HSMRA1968</strain>
        <tissue evidence="3">Whole embryos</tissue>
    </source>
</reference>
<keyword evidence="3" id="KW-0378">Hydrolase</keyword>
<feature type="region of interest" description="Disordered" evidence="1">
    <location>
        <begin position="327"/>
        <end position="412"/>
    </location>
</feature>
<dbReference type="InterPro" id="IPR027417">
    <property type="entry name" value="P-loop_NTPase"/>
</dbReference>
<evidence type="ECO:0000256" key="1">
    <source>
        <dbReference type="SAM" id="MobiDB-lite"/>
    </source>
</evidence>
<evidence type="ECO:0000259" key="2">
    <source>
        <dbReference type="PROSITE" id="PS50006"/>
    </source>
</evidence>
<dbReference type="SUPFAM" id="SSF49879">
    <property type="entry name" value="SMAD/FHA domain"/>
    <property type="match status" value="1"/>
</dbReference>
<dbReference type="InterPro" id="IPR041677">
    <property type="entry name" value="DNA2/NAM7_AAA_11"/>
</dbReference>
<dbReference type="Pfam" id="PF00498">
    <property type="entry name" value="FHA"/>
    <property type="match status" value="1"/>
</dbReference>
<keyword evidence="4" id="KW-1185">Reference proteome</keyword>
<keyword evidence="3" id="KW-0067">ATP-binding</keyword>
<dbReference type="Pfam" id="PF13086">
    <property type="entry name" value="AAA_11"/>
    <property type="match status" value="1"/>
</dbReference>
<comment type="caution">
    <text evidence="3">The sequence shown here is derived from an EMBL/GenBank/DDBJ whole genome shotgun (WGS) entry which is preliminary data.</text>
</comment>
<dbReference type="CDD" id="cd00060">
    <property type="entry name" value="FHA"/>
    <property type="match status" value="1"/>
</dbReference>
<dbReference type="SMART" id="SM00240">
    <property type="entry name" value="FHA"/>
    <property type="match status" value="1"/>
</dbReference>
<dbReference type="SUPFAM" id="SSF52540">
    <property type="entry name" value="P-loop containing nucleoside triphosphate hydrolases"/>
    <property type="match status" value="1"/>
</dbReference>
<dbReference type="GO" id="GO:0001147">
    <property type="term" value="F:transcription termination site sequence-specific DNA binding"/>
    <property type="evidence" value="ECO:0007669"/>
    <property type="project" value="TreeGrafter"/>
</dbReference>
<dbReference type="GO" id="GO:0006369">
    <property type="term" value="P:termination of RNA polymerase II transcription"/>
    <property type="evidence" value="ECO:0007669"/>
    <property type="project" value="TreeGrafter"/>
</dbReference>
<protein>
    <submittedName>
        <fullName evidence="3">Helicase SEN1</fullName>
    </submittedName>
</protein>
<dbReference type="OrthoDB" id="2285229at2759"/>